<keyword evidence="2" id="KW-0175">Coiled coil</keyword>
<name>A0A9P4MAL0_9PEZI</name>
<feature type="domain" description="RING-type" evidence="4">
    <location>
        <begin position="241"/>
        <end position="293"/>
    </location>
</feature>
<dbReference type="SUPFAM" id="SSF57850">
    <property type="entry name" value="RING/U-box"/>
    <property type="match status" value="1"/>
</dbReference>
<dbReference type="GO" id="GO:0008270">
    <property type="term" value="F:zinc ion binding"/>
    <property type="evidence" value="ECO:0007669"/>
    <property type="project" value="UniProtKB-KW"/>
</dbReference>
<comment type="caution">
    <text evidence="5">The sequence shown here is derived from an EMBL/GenBank/DDBJ whole genome shotgun (WGS) entry which is preliminary data.</text>
</comment>
<evidence type="ECO:0000313" key="6">
    <source>
        <dbReference type="Proteomes" id="UP000799772"/>
    </source>
</evidence>
<dbReference type="PROSITE" id="PS50089">
    <property type="entry name" value="ZF_RING_2"/>
    <property type="match status" value="1"/>
</dbReference>
<keyword evidence="6" id="KW-1185">Reference proteome</keyword>
<evidence type="ECO:0000256" key="3">
    <source>
        <dbReference type="SAM" id="MobiDB-lite"/>
    </source>
</evidence>
<feature type="coiled-coil region" evidence="2">
    <location>
        <begin position="150"/>
        <end position="198"/>
    </location>
</feature>
<accession>A0A9P4MAL0</accession>
<dbReference type="InterPro" id="IPR001841">
    <property type="entry name" value="Znf_RING"/>
</dbReference>
<dbReference type="GO" id="GO:0061630">
    <property type="term" value="F:ubiquitin protein ligase activity"/>
    <property type="evidence" value="ECO:0007669"/>
    <property type="project" value="InterPro"/>
</dbReference>
<keyword evidence="1" id="KW-0479">Metal-binding</keyword>
<protein>
    <recommendedName>
        <fullName evidence="4">RING-type domain-containing protein</fullName>
    </recommendedName>
</protein>
<organism evidence="5 6">
    <name type="scientific">Rhizodiscina lignyota</name>
    <dbReference type="NCBI Taxonomy" id="1504668"/>
    <lineage>
        <taxon>Eukaryota</taxon>
        <taxon>Fungi</taxon>
        <taxon>Dikarya</taxon>
        <taxon>Ascomycota</taxon>
        <taxon>Pezizomycotina</taxon>
        <taxon>Dothideomycetes</taxon>
        <taxon>Pleosporomycetidae</taxon>
        <taxon>Aulographales</taxon>
        <taxon>Rhizodiscinaceae</taxon>
        <taxon>Rhizodiscina</taxon>
    </lineage>
</organism>
<dbReference type="EMBL" id="ML978121">
    <property type="protein sequence ID" value="KAF2104113.1"/>
    <property type="molecule type" value="Genomic_DNA"/>
</dbReference>
<dbReference type="OrthoDB" id="8062037at2759"/>
<feature type="compositionally biased region" description="Low complexity" evidence="3">
    <location>
        <begin position="112"/>
        <end position="123"/>
    </location>
</feature>
<evidence type="ECO:0000313" key="5">
    <source>
        <dbReference type="EMBL" id="KAF2104113.1"/>
    </source>
</evidence>
<evidence type="ECO:0000259" key="4">
    <source>
        <dbReference type="PROSITE" id="PS50089"/>
    </source>
</evidence>
<dbReference type="PANTHER" id="PTHR21540:SF0">
    <property type="entry name" value="PHD FAMILY PROTEIN"/>
    <property type="match status" value="1"/>
</dbReference>
<keyword evidence="1" id="KW-0862">Zinc</keyword>
<dbReference type="PANTHER" id="PTHR21540">
    <property type="entry name" value="RING FINGER AND SWIM DOMAIN-CONTAINING PROTEIN 2"/>
    <property type="match status" value="1"/>
</dbReference>
<dbReference type="InterPro" id="IPR039903">
    <property type="entry name" value="Zswim2"/>
</dbReference>
<keyword evidence="1" id="KW-0863">Zinc-finger</keyword>
<proteinExistence type="predicted"/>
<feature type="region of interest" description="Disordered" evidence="3">
    <location>
        <begin position="110"/>
        <end position="143"/>
    </location>
</feature>
<reference evidence="5" key="1">
    <citation type="journal article" date="2020" name="Stud. Mycol.">
        <title>101 Dothideomycetes genomes: a test case for predicting lifestyles and emergence of pathogens.</title>
        <authorList>
            <person name="Haridas S."/>
            <person name="Albert R."/>
            <person name="Binder M."/>
            <person name="Bloem J."/>
            <person name="Labutti K."/>
            <person name="Salamov A."/>
            <person name="Andreopoulos B."/>
            <person name="Baker S."/>
            <person name="Barry K."/>
            <person name="Bills G."/>
            <person name="Bluhm B."/>
            <person name="Cannon C."/>
            <person name="Castanera R."/>
            <person name="Culley D."/>
            <person name="Daum C."/>
            <person name="Ezra D."/>
            <person name="Gonzalez J."/>
            <person name="Henrissat B."/>
            <person name="Kuo A."/>
            <person name="Liang C."/>
            <person name="Lipzen A."/>
            <person name="Lutzoni F."/>
            <person name="Magnuson J."/>
            <person name="Mondo S."/>
            <person name="Nolan M."/>
            <person name="Ohm R."/>
            <person name="Pangilinan J."/>
            <person name="Park H.-J."/>
            <person name="Ramirez L."/>
            <person name="Alfaro M."/>
            <person name="Sun H."/>
            <person name="Tritt A."/>
            <person name="Yoshinaga Y."/>
            <person name="Zwiers L.-H."/>
            <person name="Turgeon B."/>
            <person name="Goodwin S."/>
            <person name="Spatafora J."/>
            <person name="Crous P."/>
            <person name="Grigoriev I."/>
        </authorList>
    </citation>
    <scope>NUCLEOTIDE SEQUENCE</scope>
    <source>
        <strain evidence="5">CBS 133067</strain>
    </source>
</reference>
<dbReference type="Proteomes" id="UP000799772">
    <property type="component" value="Unassembled WGS sequence"/>
</dbReference>
<dbReference type="AlphaFoldDB" id="A0A9P4MAL0"/>
<evidence type="ECO:0000256" key="1">
    <source>
        <dbReference type="PROSITE-ProRule" id="PRU00175"/>
    </source>
</evidence>
<sequence>MPRSKSRASSTEVWDPWAAFNVYNDERDGAFTCTGETIRGKRCQKPLGPNKRTADDILNRLARQQPSTTLMNDELEELAHYSSCGQYKEAHSRTAAAYFKRIVADLENAKNGSEPASASAGASHENIPISPEPEATDSTPESESTITALLQTIEDQGTTHNAEMQEIRQERDVLQEQVSRLLQERNAAEELARAHRAETESLLRQCSELQTLFSSLSLNSEPNSEDCSEQHTARRPVDNDCSICYESMMNSPAEKLVWCKKECGKSVHKLCFIKWQTEQIAPQGRSLRCIHCRADWTGPCSHDNILPRDNHGA</sequence>
<evidence type="ECO:0000256" key="2">
    <source>
        <dbReference type="SAM" id="Coils"/>
    </source>
</evidence>
<gene>
    <name evidence="5" type="ORF">NA57DRAFT_70327</name>
</gene>